<name>W4MBT0_9BACT</name>
<keyword evidence="2" id="KW-1185">Reference proteome</keyword>
<protein>
    <submittedName>
        <fullName evidence="1">Uncharacterized protein</fullName>
    </submittedName>
</protein>
<dbReference type="EMBL" id="AZHX01000476">
    <property type="protein sequence ID" value="ETX07346.1"/>
    <property type="molecule type" value="Genomic_DNA"/>
</dbReference>
<evidence type="ECO:0000313" key="2">
    <source>
        <dbReference type="Proteomes" id="UP000019140"/>
    </source>
</evidence>
<dbReference type="Proteomes" id="UP000019140">
    <property type="component" value="Unassembled WGS sequence"/>
</dbReference>
<comment type="caution">
    <text evidence="1">The sequence shown here is derived from an EMBL/GenBank/DDBJ whole genome shotgun (WGS) entry which is preliminary data.</text>
</comment>
<evidence type="ECO:0000313" key="1">
    <source>
        <dbReference type="EMBL" id="ETX07346.1"/>
    </source>
</evidence>
<reference evidence="1 2" key="1">
    <citation type="journal article" date="2014" name="Nature">
        <title>An environmental bacterial taxon with a large and distinct metabolic repertoire.</title>
        <authorList>
            <person name="Wilson M.C."/>
            <person name="Mori T."/>
            <person name="Ruckert C."/>
            <person name="Uria A.R."/>
            <person name="Helf M.J."/>
            <person name="Takada K."/>
            <person name="Gernert C."/>
            <person name="Steffens U.A."/>
            <person name="Heycke N."/>
            <person name="Schmitt S."/>
            <person name="Rinke C."/>
            <person name="Helfrich E.J."/>
            <person name="Brachmann A.O."/>
            <person name="Gurgui C."/>
            <person name="Wakimoto T."/>
            <person name="Kracht M."/>
            <person name="Crusemann M."/>
            <person name="Hentschel U."/>
            <person name="Abe I."/>
            <person name="Matsunaga S."/>
            <person name="Kalinowski J."/>
            <person name="Takeyama H."/>
            <person name="Piel J."/>
        </authorList>
    </citation>
    <scope>NUCLEOTIDE SEQUENCE [LARGE SCALE GENOMIC DNA]</scope>
    <source>
        <strain evidence="2">TSY2</strain>
    </source>
</reference>
<gene>
    <name evidence="1" type="ORF">ETSY2_11725</name>
</gene>
<sequence length="228" mass="23837">MTDGSGRYFLEVPPDTEGFVSCALQRDLSISTFIEPRPPGVILTDQNVLPPTELFTKLILPQLAEQDRQPTEANFFDDIGALGEINGPVQVDTILGSDGQLVVDTDGETCDLLVESAQAGGIQYVAAGAVSFYASALFKALLIETRGLPTATYGSILGNVLRRTDPATGLPNAVVLPQDLVAGGVPEDRATVLATALTACIQAGIVDLVGRALLIRMGLGRQIATASG</sequence>
<proteinExistence type="predicted"/>
<accession>W4MBT0</accession>
<organism evidence="1 2">
    <name type="scientific">Candidatus Entotheonella gemina</name>
    <dbReference type="NCBI Taxonomy" id="1429439"/>
    <lineage>
        <taxon>Bacteria</taxon>
        <taxon>Pseudomonadati</taxon>
        <taxon>Nitrospinota/Tectimicrobiota group</taxon>
        <taxon>Candidatus Tectimicrobiota</taxon>
        <taxon>Candidatus Entotheonellia</taxon>
        <taxon>Candidatus Entotheonellales</taxon>
        <taxon>Candidatus Entotheonellaceae</taxon>
        <taxon>Candidatus Entotheonella</taxon>
    </lineage>
</organism>
<dbReference type="AlphaFoldDB" id="W4MBT0"/>
<dbReference type="HOGENOM" id="CLU_1212996_0_0_7"/>